<dbReference type="GeneID" id="87806347"/>
<feature type="region of interest" description="Disordered" evidence="4">
    <location>
        <begin position="42"/>
        <end position="63"/>
    </location>
</feature>
<evidence type="ECO:0000313" key="8">
    <source>
        <dbReference type="EMBL" id="WOO79579.1"/>
    </source>
</evidence>
<dbReference type="CDD" id="cd05471">
    <property type="entry name" value="pepsin_like"/>
    <property type="match status" value="1"/>
</dbReference>
<keyword evidence="6" id="KW-0732">Signal</keyword>
<keyword evidence="3" id="KW-0645">Protease</keyword>
<dbReference type="PROSITE" id="PS00141">
    <property type="entry name" value="ASP_PROTEASE"/>
    <property type="match status" value="1"/>
</dbReference>
<accession>A0AAF0Y7F5</accession>
<name>A0AAF0Y7F5_9TREE</name>
<feature type="domain" description="Peptidase A1" evidence="7">
    <location>
        <begin position="76"/>
        <end position="454"/>
    </location>
</feature>
<dbReference type="InterPro" id="IPR001461">
    <property type="entry name" value="Aspartic_peptidase_A1"/>
</dbReference>
<dbReference type="AlphaFoldDB" id="A0AAF0Y7F5"/>
<gene>
    <name evidence="8" type="primary">PAG2_0</name>
    <name evidence="8" type="ORF">LOC62_02G003101</name>
</gene>
<evidence type="ECO:0000259" key="7">
    <source>
        <dbReference type="PROSITE" id="PS51767"/>
    </source>
</evidence>
<evidence type="ECO:0000256" key="6">
    <source>
        <dbReference type="SAM" id="SignalP"/>
    </source>
</evidence>
<dbReference type="InterPro" id="IPR034164">
    <property type="entry name" value="Pepsin-like_dom"/>
</dbReference>
<dbReference type="EMBL" id="CP086715">
    <property type="protein sequence ID" value="WOO79579.1"/>
    <property type="molecule type" value="Genomic_DNA"/>
</dbReference>
<protein>
    <submittedName>
        <fullName evidence="8">Pregnancy-associated glycoprotein 2</fullName>
    </submittedName>
</protein>
<organism evidence="8 9">
    <name type="scientific">Vanrija pseudolonga</name>
    <dbReference type="NCBI Taxonomy" id="143232"/>
    <lineage>
        <taxon>Eukaryota</taxon>
        <taxon>Fungi</taxon>
        <taxon>Dikarya</taxon>
        <taxon>Basidiomycota</taxon>
        <taxon>Agaricomycotina</taxon>
        <taxon>Tremellomycetes</taxon>
        <taxon>Trichosporonales</taxon>
        <taxon>Trichosporonaceae</taxon>
        <taxon>Vanrija</taxon>
    </lineage>
</organism>
<dbReference type="GO" id="GO:0004190">
    <property type="term" value="F:aspartic-type endopeptidase activity"/>
    <property type="evidence" value="ECO:0007669"/>
    <property type="project" value="UniProtKB-KW"/>
</dbReference>
<feature type="region of interest" description="Disordered" evidence="4">
    <location>
        <begin position="472"/>
        <end position="491"/>
    </location>
</feature>
<dbReference type="Pfam" id="PF00026">
    <property type="entry name" value="Asp"/>
    <property type="match status" value="1"/>
</dbReference>
<evidence type="ECO:0000256" key="5">
    <source>
        <dbReference type="SAM" id="Phobius"/>
    </source>
</evidence>
<evidence type="ECO:0000256" key="1">
    <source>
        <dbReference type="ARBA" id="ARBA00007447"/>
    </source>
</evidence>
<dbReference type="Proteomes" id="UP000827549">
    <property type="component" value="Chromosome 2"/>
</dbReference>
<dbReference type="PANTHER" id="PTHR47966:SF51">
    <property type="entry name" value="BETA-SITE APP-CLEAVING ENZYME, ISOFORM A-RELATED"/>
    <property type="match status" value="1"/>
</dbReference>
<keyword evidence="5" id="KW-0812">Transmembrane</keyword>
<evidence type="ECO:0000256" key="3">
    <source>
        <dbReference type="RuleBase" id="RU000454"/>
    </source>
</evidence>
<dbReference type="InterPro" id="IPR021109">
    <property type="entry name" value="Peptidase_aspartic_dom_sf"/>
</dbReference>
<dbReference type="InterPro" id="IPR001969">
    <property type="entry name" value="Aspartic_peptidase_AS"/>
</dbReference>
<dbReference type="InterPro" id="IPR033121">
    <property type="entry name" value="PEPTIDASE_A1"/>
</dbReference>
<dbReference type="PRINTS" id="PR00792">
    <property type="entry name" value="PEPSIN"/>
</dbReference>
<dbReference type="GO" id="GO:0006508">
    <property type="term" value="P:proteolysis"/>
    <property type="evidence" value="ECO:0007669"/>
    <property type="project" value="UniProtKB-KW"/>
</dbReference>
<evidence type="ECO:0000256" key="2">
    <source>
        <dbReference type="ARBA" id="ARBA00022750"/>
    </source>
</evidence>
<feature type="chain" id="PRO_5041942208" evidence="6">
    <location>
        <begin position="19"/>
        <end position="516"/>
    </location>
</feature>
<keyword evidence="5" id="KW-1133">Transmembrane helix</keyword>
<feature type="transmembrane region" description="Helical" evidence="5">
    <location>
        <begin position="494"/>
        <end position="515"/>
    </location>
</feature>
<keyword evidence="3" id="KW-0378">Hydrolase</keyword>
<keyword evidence="2 3" id="KW-0064">Aspartyl protease</keyword>
<keyword evidence="9" id="KW-1185">Reference proteome</keyword>
<dbReference type="SUPFAM" id="SSF50630">
    <property type="entry name" value="Acid proteases"/>
    <property type="match status" value="1"/>
</dbReference>
<evidence type="ECO:0000256" key="4">
    <source>
        <dbReference type="SAM" id="MobiDB-lite"/>
    </source>
</evidence>
<sequence length="516" mass="54469">MRSAILFSLLAIVASASASAIEPAKRGGPTILKMHQQAVARDAGNPHRGLHRRQQADSANSTNNIPLQSAAWDFQYLVDIEVGTPPQNMTVLLDTGSTPLWVFTECDDPNDCGAAQRFNPNASTSLQRLGTDFVANYGGDWGTAAFSSNNGTKAKDVVKMGSFSSEVELGLVNSSIKWLNDSHAGIIGFGLPGEANAWWTQVLPQWAEKVFGVYMKLAPPAIGPKPQDVPNLATRHDGGEISLGGVDQSKIDGDFTWVDAIYTPDPSATTPEGVTYITNGTDGLEGNSHWTVKLDAVEIAGKAVQGLNLSTAIFDSGGIGLMAPQDQLDIIVRTLNETYNISIGEVEGAYSFGCNPEQKFPVLDFGYRFANTSFPTPPGAFIRQIQTIDQYAANLNSTELQNAVKAAAAKANQTHVCEAALGLNSIWVIGPPWLAGYYLAHSVEEAHQPRVGIAQLKPELRIATPDKITATVNSTATNGTTPGGTSSTKPSGSVIGAVVSVPAVAALSGLALALLL</sequence>
<feature type="compositionally biased region" description="Low complexity" evidence="4">
    <location>
        <begin position="473"/>
        <end position="491"/>
    </location>
</feature>
<dbReference type="Gene3D" id="2.40.70.10">
    <property type="entry name" value="Acid Proteases"/>
    <property type="match status" value="2"/>
</dbReference>
<feature type="signal peptide" evidence="6">
    <location>
        <begin position="1"/>
        <end position="18"/>
    </location>
</feature>
<dbReference type="RefSeq" id="XP_062625611.1">
    <property type="nucleotide sequence ID" value="XM_062769627.1"/>
</dbReference>
<dbReference type="PROSITE" id="PS51767">
    <property type="entry name" value="PEPTIDASE_A1"/>
    <property type="match status" value="1"/>
</dbReference>
<comment type="similarity">
    <text evidence="1 3">Belongs to the peptidase A1 family.</text>
</comment>
<reference evidence="8" key="1">
    <citation type="submission" date="2023-10" db="EMBL/GenBank/DDBJ databases">
        <authorList>
            <person name="Noh H."/>
        </authorList>
    </citation>
    <scope>NUCLEOTIDE SEQUENCE</scope>
    <source>
        <strain evidence="8">DUCC4014</strain>
    </source>
</reference>
<proteinExistence type="inferred from homology"/>
<evidence type="ECO:0000313" key="9">
    <source>
        <dbReference type="Proteomes" id="UP000827549"/>
    </source>
</evidence>
<dbReference type="PANTHER" id="PTHR47966">
    <property type="entry name" value="BETA-SITE APP-CLEAVING ENZYME, ISOFORM A-RELATED"/>
    <property type="match status" value="1"/>
</dbReference>
<keyword evidence="5" id="KW-0472">Membrane</keyword>